<comment type="catalytic activity">
    <reaction evidence="15">
        <text>a 5'-end adenosine-5'-diphospho-5'-ribonucleoside-2'-deoxyribonucleotide-DNA + H2O = a 5'-end 5'-phospho-ribonucleoside-2'-deoxyribonucleotide-DNA + AMP + 2 H(+)</text>
        <dbReference type="Rhea" id="RHEA:52132"/>
        <dbReference type="Rhea" id="RHEA-COMP:13182"/>
        <dbReference type="Rhea" id="RHEA-COMP:13183"/>
        <dbReference type="ChEBI" id="CHEBI:15377"/>
        <dbReference type="ChEBI" id="CHEBI:15378"/>
        <dbReference type="ChEBI" id="CHEBI:136414"/>
        <dbReference type="ChEBI" id="CHEBI:136415"/>
        <dbReference type="ChEBI" id="CHEBI:456215"/>
        <dbReference type="EC" id="3.6.1.71"/>
    </reaction>
</comment>
<evidence type="ECO:0000313" key="22">
    <source>
        <dbReference type="Proteomes" id="UP000014074"/>
    </source>
</evidence>
<keyword evidence="8" id="KW-0378">Hydrolase</keyword>
<gene>
    <name evidence="21" type="ORF">UCRPA7_1512</name>
</gene>
<evidence type="ECO:0000256" key="9">
    <source>
        <dbReference type="ARBA" id="ARBA00022833"/>
    </source>
</evidence>
<dbReference type="InterPro" id="IPR032566">
    <property type="entry name" value="Znf-C2HE"/>
</dbReference>
<dbReference type="Gene3D" id="3.30.428.10">
    <property type="entry name" value="HIT-like"/>
    <property type="match status" value="1"/>
</dbReference>
<dbReference type="GO" id="GO:0046872">
    <property type="term" value="F:metal ion binding"/>
    <property type="evidence" value="ECO:0007669"/>
    <property type="project" value="UniProtKB-KW"/>
</dbReference>
<keyword evidence="6" id="KW-0479">Metal-binding</keyword>
<accession>R8BUL5</accession>
<dbReference type="EC" id="3.6.1.71" evidence="4"/>
<organism evidence="21 22">
    <name type="scientific">Phaeoacremonium minimum (strain UCR-PA7)</name>
    <name type="common">Esca disease fungus</name>
    <name type="synonym">Togninia minima</name>
    <dbReference type="NCBI Taxonomy" id="1286976"/>
    <lineage>
        <taxon>Eukaryota</taxon>
        <taxon>Fungi</taxon>
        <taxon>Dikarya</taxon>
        <taxon>Ascomycota</taxon>
        <taxon>Pezizomycotina</taxon>
        <taxon>Sordariomycetes</taxon>
        <taxon>Sordariomycetidae</taxon>
        <taxon>Togniniales</taxon>
        <taxon>Togniniaceae</taxon>
        <taxon>Phaeoacremonium</taxon>
    </lineage>
</organism>
<evidence type="ECO:0000256" key="13">
    <source>
        <dbReference type="ARBA" id="ARBA00024601"/>
    </source>
</evidence>
<dbReference type="PANTHER" id="PTHR12486:SF4">
    <property type="entry name" value="APRATAXIN"/>
    <property type="match status" value="1"/>
</dbReference>
<dbReference type="GO" id="GO:0033699">
    <property type="term" value="F:DNA 5'-adenosine monophosphate hydrolase activity"/>
    <property type="evidence" value="ECO:0007669"/>
    <property type="project" value="UniProtKB-EC"/>
</dbReference>
<keyword evidence="5" id="KW-0963">Cytoplasm</keyword>
<evidence type="ECO:0000259" key="19">
    <source>
        <dbReference type="Pfam" id="PF01230"/>
    </source>
</evidence>
<dbReference type="InterPro" id="IPR011146">
    <property type="entry name" value="HIT-like"/>
</dbReference>
<dbReference type="Pfam" id="PF01230">
    <property type="entry name" value="HIT"/>
    <property type="match status" value="1"/>
</dbReference>
<dbReference type="GO" id="GO:0005634">
    <property type="term" value="C:nucleus"/>
    <property type="evidence" value="ECO:0007669"/>
    <property type="project" value="UniProtKB-SubCell"/>
</dbReference>
<keyword evidence="22" id="KW-1185">Reference proteome</keyword>
<name>R8BUL5_PHAM7</name>
<evidence type="ECO:0000256" key="6">
    <source>
        <dbReference type="ARBA" id="ARBA00022723"/>
    </source>
</evidence>
<dbReference type="PANTHER" id="PTHR12486">
    <property type="entry name" value="APRATAXIN-RELATED"/>
    <property type="match status" value="1"/>
</dbReference>
<evidence type="ECO:0000256" key="18">
    <source>
        <dbReference type="ARBA" id="ARBA00076243"/>
    </source>
</evidence>
<comment type="catalytic activity">
    <reaction evidence="13">
        <text>a 3'-end 2'-deoxyribonucleotide-3'-diphospho-5'-guanosine-DNA + H2O = a 3'-end 2'-deoxyribonucleotide 3'-phosphate-DNA + GMP + 2 H(+)</text>
        <dbReference type="Rhea" id="RHEA:52140"/>
        <dbReference type="Rhea" id="RHEA-COMP:13186"/>
        <dbReference type="Rhea" id="RHEA-COMP:13187"/>
        <dbReference type="ChEBI" id="CHEBI:15377"/>
        <dbReference type="ChEBI" id="CHEBI:15378"/>
        <dbReference type="ChEBI" id="CHEBI:58115"/>
        <dbReference type="ChEBI" id="CHEBI:136419"/>
        <dbReference type="ChEBI" id="CHEBI:136420"/>
        <dbReference type="EC" id="3.6.1.72"/>
    </reaction>
</comment>
<evidence type="ECO:0000256" key="5">
    <source>
        <dbReference type="ARBA" id="ARBA00022490"/>
    </source>
</evidence>
<evidence type="ECO:0000256" key="14">
    <source>
        <dbReference type="ARBA" id="ARBA00044639"/>
    </source>
</evidence>
<dbReference type="GO" id="GO:1990165">
    <property type="term" value="F:single-strand break-containing DNA binding"/>
    <property type="evidence" value="ECO:0007669"/>
    <property type="project" value="TreeGrafter"/>
</dbReference>
<keyword evidence="9" id="KW-0862">Zinc</keyword>
<feature type="domain" description="Aprataxin C2HE/C2H2/C2HC zinc finger" evidence="20">
    <location>
        <begin position="203"/>
        <end position="258"/>
    </location>
</feature>
<evidence type="ECO:0000256" key="12">
    <source>
        <dbReference type="ARBA" id="ARBA00023242"/>
    </source>
</evidence>
<evidence type="ECO:0000256" key="2">
    <source>
        <dbReference type="ARBA" id="ARBA00004496"/>
    </source>
</evidence>
<feature type="domain" description="HIT" evidence="19">
    <location>
        <begin position="57"/>
        <end position="188"/>
    </location>
</feature>
<dbReference type="GO" id="GO:0000012">
    <property type="term" value="P:single strand break repair"/>
    <property type="evidence" value="ECO:0007669"/>
    <property type="project" value="TreeGrafter"/>
</dbReference>
<dbReference type="AlphaFoldDB" id="R8BUL5"/>
<evidence type="ECO:0000256" key="17">
    <source>
        <dbReference type="ARBA" id="ARBA00068941"/>
    </source>
</evidence>
<proteinExistence type="predicted"/>
<dbReference type="GO" id="GO:0003725">
    <property type="term" value="F:double-stranded RNA binding"/>
    <property type="evidence" value="ECO:0007669"/>
    <property type="project" value="TreeGrafter"/>
</dbReference>
<evidence type="ECO:0000313" key="21">
    <source>
        <dbReference type="EMBL" id="EOO02995.1"/>
    </source>
</evidence>
<dbReference type="EMBL" id="KB932883">
    <property type="protein sequence ID" value="EOO02995.1"/>
    <property type="molecule type" value="Genomic_DNA"/>
</dbReference>
<dbReference type="OrthoDB" id="3512845at2759"/>
<dbReference type="GO" id="GO:0030983">
    <property type="term" value="F:mismatched DNA binding"/>
    <property type="evidence" value="ECO:0007669"/>
    <property type="project" value="TreeGrafter"/>
</dbReference>
<reference evidence="22" key="1">
    <citation type="journal article" date="2013" name="Genome Announc.">
        <title>Draft genome sequence of the ascomycete Phaeoacremonium aleophilum strain UCR-PA7, a causal agent of the esca disease complex in grapevines.</title>
        <authorList>
            <person name="Blanco-Ulate B."/>
            <person name="Rolshausen P."/>
            <person name="Cantu D."/>
        </authorList>
    </citation>
    <scope>NUCLEOTIDE SEQUENCE [LARGE SCALE GENOMIC DNA]</scope>
    <source>
        <strain evidence="22">UCR-PA7</strain>
    </source>
</reference>
<dbReference type="InterPro" id="IPR036265">
    <property type="entry name" value="HIT-like_sf"/>
</dbReference>
<keyword evidence="12" id="KW-0539">Nucleus</keyword>
<keyword evidence="11" id="KW-0234">DNA repair</keyword>
<dbReference type="GO" id="GO:0003697">
    <property type="term" value="F:single-stranded DNA binding"/>
    <property type="evidence" value="ECO:0007669"/>
    <property type="project" value="TreeGrafter"/>
</dbReference>
<evidence type="ECO:0000256" key="16">
    <source>
        <dbReference type="ARBA" id="ARBA00059438"/>
    </source>
</evidence>
<dbReference type="RefSeq" id="XP_007912283.1">
    <property type="nucleotide sequence ID" value="XM_007914092.1"/>
</dbReference>
<comment type="function">
    <text evidence="16">DNA-binding protein involved in single-strand DNA break repair, double-strand DNA break repair and base excision repair. Resolves abortive DNA ligation intermediates formed either at base excision sites, or when DNA ligases attempt to repair non-ligatable breaks induced by reactive oxygen species. Catalyzes the release of adenylate groups covalently linked to 5'-phosphate termini, resulting in the production of 5'-phosphate termini that can be efficiently rejoined. Likewise, catalyzes the release of 3'-linked guanosine (DNAppG) and inosine (DNAppI) from DNA, but has higher specific activity with 5'-linked adenosine (AppDNA).</text>
</comment>
<dbReference type="EC" id="3.6.1.72" evidence="3"/>
<dbReference type="GeneID" id="19321668"/>
<evidence type="ECO:0000256" key="11">
    <source>
        <dbReference type="ARBA" id="ARBA00023204"/>
    </source>
</evidence>
<dbReference type="GO" id="GO:0120108">
    <property type="term" value="F:DNA-3'-diphospho-5'-guanosine diphosphatase activity"/>
    <property type="evidence" value="ECO:0007669"/>
    <property type="project" value="UniProtKB-EC"/>
</dbReference>
<evidence type="ECO:0000256" key="15">
    <source>
        <dbReference type="ARBA" id="ARBA00044713"/>
    </source>
</evidence>
<evidence type="ECO:0000256" key="1">
    <source>
        <dbReference type="ARBA" id="ARBA00004123"/>
    </source>
</evidence>
<evidence type="ECO:0000256" key="10">
    <source>
        <dbReference type="ARBA" id="ARBA00023125"/>
    </source>
</evidence>
<dbReference type="Proteomes" id="UP000014074">
    <property type="component" value="Unassembled WGS sequence"/>
</dbReference>
<dbReference type="HOGENOM" id="CLU_066882_0_0_1"/>
<evidence type="ECO:0000256" key="7">
    <source>
        <dbReference type="ARBA" id="ARBA00022763"/>
    </source>
</evidence>
<dbReference type="Pfam" id="PF16278">
    <property type="entry name" value="zf-C2HE"/>
    <property type="match status" value="1"/>
</dbReference>
<evidence type="ECO:0000259" key="20">
    <source>
        <dbReference type="Pfam" id="PF16278"/>
    </source>
</evidence>
<evidence type="ECO:0000256" key="8">
    <source>
        <dbReference type="ARBA" id="ARBA00022801"/>
    </source>
</evidence>
<dbReference type="KEGG" id="tmn:UCRPA7_1512"/>
<comment type="catalytic activity">
    <reaction evidence="14">
        <text>a 5'-end adenosine-5'-diphospho-5'-2'-deoxyribonucleoside-DNA + H2O = a 5'-end 5'-phospho-2'-deoxyribonucleoside-DNA + AMP + 2 H(+)</text>
        <dbReference type="Rhea" id="RHEA:52128"/>
        <dbReference type="Rhea" id="RHEA-COMP:13180"/>
        <dbReference type="Rhea" id="RHEA-COMP:13181"/>
        <dbReference type="ChEBI" id="CHEBI:15377"/>
        <dbReference type="ChEBI" id="CHEBI:15378"/>
        <dbReference type="ChEBI" id="CHEBI:136412"/>
        <dbReference type="ChEBI" id="CHEBI:136413"/>
        <dbReference type="ChEBI" id="CHEBI:456215"/>
        <dbReference type="EC" id="3.6.1.71"/>
    </reaction>
</comment>
<dbReference type="GO" id="GO:0005737">
    <property type="term" value="C:cytoplasm"/>
    <property type="evidence" value="ECO:0007669"/>
    <property type="project" value="UniProtKB-SubCell"/>
</dbReference>
<comment type="subcellular location">
    <subcellularLocation>
        <location evidence="2">Cytoplasm</location>
    </subcellularLocation>
    <subcellularLocation>
        <location evidence="1">Nucleus</location>
    </subcellularLocation>
</comment>
<keyword evidence="7" id="KW-0227">DNA damage</keyword>
<dbReference type="FunFam" id="3.30.428.10:FF:000017">
    <property type="entry name" value="Aprataxin-like protein"/>
    <property type="match status" value="1"/>
</dbReference>
<evidence type="ECO:0000256" key="3">
    <source>
        <dbReference type="ARBA" id="ARBA00012495"/>
    </source>
</evidence>
<sequence>MLDKLLTPLVTELMAAKPKPQSKSPGATHSKGNTVARVFKDRDGLGAYIANPGGFPPSRVIYHTPDFVAIHDLYPKASVHCLLLPRSDQHNLEHPFDAFEDAAFLASVEAETAKLKTLVAKELQRRFGPHSKQDAAREAVLNGTADPPDLEHPERLPEGRDWEAEVKVGVHAHPSMSHLHVHVFSRDMHSPCLKHRKHYNSFNTPFLVDIADFPLAEDDPRRHPGHEGFMKQGMVCWRCGRDFKNKFKELKDHLEIEFGEWKRE</sequence>
<dbReference type="SUPFAM" id="SSF54197">
    <property type="entry name" value="HIT-like"/>
    <property type="match status" value="1"/>
</dbReference>
<protein>
    <recommendedName>
        <fullName evidence="17">Aprataxin-like protein</fullName>
        <ecNumber evidence="4">3.6.1.71</ecNumber>
        <ecNumber evidence="3">3.6.1.72</ecNumber>
    </recommendedName>
    <alternativeName>
        <fullName evidence="18">Hit family protein 3</fullName>
    </alternativeName>
</protein>
<keyword evidence="10" id="KW-0238">DNA-binding</keyword>
<dbReference type="eggNOG" id="KOG0562">
    <property type="taxonomic scope" value="Eukaryota"/>
</dbReference>
<evidence type="ECO:0000256" key="4">
    <source>
        <dbReference type="ARBA" id="ARBA00012496"/>
    </source>
</evidence>